<dbReference type="STRING" id="1754190.A0A1Y2DZG0"/>
<comment type="similarity">
    <text evidence="1 3">Belongs to the 5'-nucleotidase family.</text>
</comment>
<comment type="caution">
    <text evidence="6">The sequence shown here is derived from an EMBL/GenBank/DDBJ whole genome shotgun (WGS) entry which is preliminary data.</text>
</comment>
<dbReference type="Pfam" id="PF02872">
    <property type="entry name" value="5_nucleotid_C"/>
    <property type="match status" value="1"/>
</dbReference>
<evidence type="ECO:0000259" key="5">
    <source>
        <dbReference type="Pfam" id="PF02872"/>
    </source>
</evidence>
<dbReference type="Proteomes" id="UP000193920">
    <property type="component" value="Unassembled WGS sequence"/>
</dbReference>
<accession>A0A1Y2DZG0</accession>
<dbReference type="InterPro" id="IPR006179">
    <property type="entry name" value="5_nucleotidase/apyrase"/>
</dbReference>
<dbReference type="InterPro" id="IPR004843">
    <property type="entry name" value="Calcineurin-like_PHP"/>
</dbReference>
<evidence type="ECO:0000313" key="7">
    <source>
        <dbReference type="Proteomes" id="UP000193920"/>
    </source>
</evidence>
<keyword evidence="2" id="KW-0732">Signal</keyword>
<dbReference type="EMBL" id="MCOG01000053">
    <property type="protein sequence ID" value="ORY64651.1"/>
    <property type="molecule type" value="Genomic_DNA"/>
</dbReference>
<protein>
    <submittedName>
        <fullName evidence="6">5''-nucleotidase/2'',3''-cyclic phosphodiesterase</fullName>
    </submittedName>
</protein>
<feature type="domain" description="5'-Nucleotidase C-terminal" evidence="5">
    <location>
        <begin position="344"/>
        <end position="497"/>
    </location>
</feature>
<dbReference type="OrthoDB" id="10252235at2759"/>
<dbReference type="PRINTS" id="PR01607">
    <property type="entry name" value="APYRASEFAMLY"/>
</dbReference>
<evidence type="ECO:0000313" key="6">
    <source>
        <dbReference type="EMBL" id="ORY64651.1"/>
    </source>
</evidence>
<organism evidence="6 7">
    <name type="scientific">Neocallimastix californiae</name>
    <dbReference type="NCBI Taxonomy" id="1754190"/>
    <lineage>
        <taxon>Eukaryota</taxon>
        <taxon>Fungi</taxon>
        <taxon>Fungi incertae sedis</taxon>
        <taxon>Chytridiomycota</taxon>
        <taxon>Chytridiomycota incertae sedis</taxon>
        <taxon>Neocallimastigomycetes</taxon>
        <taxon>Neocallimastigales</taxon>
        <taxon>Neocallimastigaceae</taxon>
        <taxon>Neocallimastix</taxon>
    </lineage>
</organism>
<gene>
    <name evidence="6" type="ORF">LY90DRAFT_668036</name>
</gene>
<dbReference type="InterPro" id="IPR036907">
    <property type="entry name" value="5'-Nucleotdase_C_sf"/>
</dbReference>
<sequence>MLVKTLKIKKNFLNSYNILISSFEKTPDEDIIILYTNDVHCGINESIGYAGLSYYRDKVVSKKTPYVALVDAGDHVQGGTIGSISKGKYIMDIMNAMNYDVVTPGNHEFDYGMEQFQYFAKNLSCSYISCNFRSSETGNLILEPYKILEFGEVKVAFVGISTPDSIAKSVPSAFMNKEGDFIFSFDGGNAGEKLRTSVQKAVNDARAEGADYVIAVGHLGEKGDITKEWSSPDIVKHTNGIDAFIDGHTHEVTPSLILQNKEGKFVPITQSGSKLNYIGQVTIGKDGQIKTELIGPDQVTFRDERIYKLIEKIELNYKEKLNEKIGEVRFDLNILDKDGNRLIRKNETNLTNLITDALLIESKNYGGADIALCNGGNIRASIRAGDITYGDILKVLPFTNGACIVEMPGQAILDALEMSVRKYPESNGGFLHTAGLTYTFNPNIPSSVELDDKNMFIAVSGERRVNNVLINGEPIDLEKRYKVIADSYILLERGDGFIFEGLTEINLNFALPNELFINYIKKLSIDDMEKYRKPQGRIIYNDMER</sequence>
<reference evidence="6 7" key="1">
    <citation type="submission" date="2016-08" db="EMBL/GenBank/DDBJ databases">
        <title>A Parts List for Fungal Cellulosomes Revealed by Comparative Genomics.</title>
        <authorList>
            <consortium name="DOE Joint Genome Institute"/>
            <person name="Haitjema C.H."/>
            <person name="Gilmore S.P."/>
            <person name="Henske J.K."/>
            <person name="Solomon K.V."/>
            <person name="De Groot R."/>
            <person name="Kuo A."/>
            <person name="Mondo S.J."/>
            <person name="Salamov A.A."/>
            <person name="Labutti K."/>
            <person name="Zhao Z."/>
            <person name="Chiniquy J."/>
            <person name="Barry K."/>
            <person name="Brewer H.M."/>
            <person name="Purvine S.O."/>
            <person name="Wright A.T."/>
            <person name="Boxma B."/>
            <person name="Van Alen T."/>
            <person name="Hackstein J.H."/>
            <person name="Baker S.E."/>
            <person name="Grigoriev I.V."/>
            <person name="O'Malley M.A."/>
        </authorList>
    </citation>
    <scope>NUCLEOTIDE SEQUENCE [LARGE SCALE GENOMIC DNA]</scope>
    <source>
        <strain evidence="6 7">G1</strain>
    </source>
</reference>
<dbReference type="GO" id="GO:0000166">
    <property type="term" value="F:nucleotide binding"/>
    <property type="evidence" value="ECO:0007669"/>
    <property type="project" value="UniProtKB-KW"/>
</dbReference>
<dbReference type="PANTHER" id="PTHR11575:SF24">
    <property type="entry name" value="5'-NUCLEOTIDASE"/>
    <property type="match status" value="1"/>
</dbReference>
<evidence type="ECO:0000256" key="3">
    <source>
        <dbReference type="RuleBase" id="RU362119"/>
    </source>
</evidence>
<evidence type="ECO:0000259" key="4">
    <source>
        <dbReference type="Pfam" id="PF00149"/>
    </source>
</evidence>
<name>A0A1Y2DZG0_9FUNG</name>
<keyword evidence="7" id="KW-1185">Reference proteome</keyword>
<dbReference type="GO" id="GO:0009166">
    <property type="term" value="P:nucleotide catabolic process"/>
    <property type="evidence" value="ECO:0007669"/>
    <property type="project" value="InterPro"/>
</dbReference>
<dbReference type="PANTHER" id="PTHR11575">
    <property type="entry name" value="5'-NUCLEOTIDASE-RELATED"/>
    <property type="match status" value="1"/>
</dbReference>
<dbReference type="Pfam" id="PF00149">
    <property type="entry name" value="Metallophos"/>
    <property type="match status" value="1"/>
</dbReference>
<keyword evidence="3" id="KW-0378">Hydrolase</keyword>
<dbReference type="Gene3D" id="3.60.21.10">
    <property type="match status" value="1"/>
</dbReference>
<dbReference type="GO" id="GO:0016787">
    <property type="term" value="F:hydrolase activity"/>
    <property type="evidence" value="ECO:0007669"/>
    <property type="project" value="UniProtKB-KW"/>
</dbReference>
<dbReference type="AlphaFoldDB" id="A0A1Y2DZG0"/>
<proteinExistence type="inferred from homology"/>
<evidence type="ECO:0000256" key="1">
    <source>
        <dbReference type="ARBA" id="ARBA00006654"/>
    </source>
</evidence>
<keyword evidence="3" id="KW-0547">Nucleotide-binding</keyword>
<dbReference type="SUPFAM" id="SSF55816">
    <property type="entry name" value="5'-nucleotidase (syn. UDP-sugar hydrolase), C-terminal domain"/>
    <property type="match status" value="1"/>
</dbReference>
<dbReference type="InterPro" id="IPR008334">
    <property type="entry name" value="5'-Nucleotdase_C"/>
</dbReference>
<feature type="domain" description="Calcineurin-like phosphoesterase" evidence="4">
    <location>
        <begin position="33"/>
        <end position="251"/>
    </location>
</feature>
<dbReference type="Gene3D" id="3.90.780.10">
    <property type="entry name" value="5'-Nucleotidase, C-terminal domain"/>
    <property type="match status" value="1"/>
</dbReference>
<dbReference type="InterPro" id="IPR029052">
    <property type="entry name" value="Metallo-depent_PP-like"/>
</dbReference>
<dbReference type="SUPFAM" id="SSF56300">
    <property type="entry name" value="Metallo-dependent phosphatases"/>
    <property type="match status" value="1"/>
</dbReference>
<evidence type="ECO:0000256" key="2">
    <source>
        <dbReference type="ARBA" id="ARBA00022729"/>
    </source>
</evidence>